<feature type="transmembrane region" description="Helical" evidence="1">
    <location>
        <begin position="20"/>
        <end position="38"/>
    </location>
</feature>
<evidence type="ECO:0000313" key="2">
    <source>
        <dbReference type="EMBL" id="ETW75163.1"/>
    </source>
</evidence>
<evidence type="ECO:0000313" key="3">
    <source>
        <dbReference type="Proteomes" id="UP000030671"/>
    </source>
</evidence>
<feature type="transmembrane region" description="Helical" evidence="1">
    <location>
        <begin position="122"/>
        <end position="145"/>
    </location>
</feature>
<dbReference type="HOGENOM" id="CLU_044614_3_3_1"/>
<name>W4JNP5_HETIT</name>
<reference evidence="2 3" key="1">
    <citation type="journal article" date="2012" name="New Phytol.">
        <title>Insight into trade-off between wood decay and parasitism from the genome of a fungal forest pathogen.</title>
        <authorList>
            <person name="Olson A."/>
            <person name="Aerts A."/>
            <person name="Asiegbu F."/>
            <person name="Belbahri L."/>
            <person name="Bouzid O."/>
            <person name="Broberg A."/>
            <person name="Canback B."/>
            <person name="Coutinho P.M."/>
            <person name="Cullen D."/>
            <person name="Dalman K."/>
            <person name="Deflorio G."/>
            <person name="van Diepen L.T."/>
            <person name="Dunand C."/>
            <person name="Duplessis S."/>
            <person name="Durling M."/>
            <person name="Gonthier P."/>
            <person name="Grimwood J."/>
            <person name="Fossdal C.G."/>
            <person name="Hansson D."/>
            <person name="Henrissat B."/>
            <person name="Hietala A."/>
            <person name="Himmelstrand K."/>
            <person name="Hoffmeister D."/>
            <person name="Hogberg N."/>
            <person name="James T.Y."/>
            <person name="Karlsson M."/>
            <person name="Kohler A."/>
            <person name="Kues U."/>
            <person name="Lee Y.H."/>
            <person name="Lin Y.C."/>
            <person name="Lind M."/>
            <person name="Lindquist E."/>
            <person name="Lombard V."/>
            <person name="Lucas S."/>
            <person name="Lunden K."/>
            <person name="Morin E."/>
            <person name="Murat C."/>
            <person name="Park J."/>
            <person name="Raffaello T."/>
            <person name="Rouze P."/>
            <person name="Salamov A."/>
            <person name="Schmutz J."/>
            <person name="Solheim H."/>
            <person name="Stahlberg J."/>
            <person name="Velez H."/>
            <person name="de Vries R.P."/>
            <person name="Wiebenga A."/>
            <person name="Woodward S."/>
            <person name="Yakovlev I."/>
            <person name="Garbelotto M."/>
            <person name="Martin F."/>
            <person name="Grigoriev I.V."/>
            <person name="Stenlid J."/>
        </authorList>
    </citation>
    <scope>NUCLEOTIDE SEQUENCE [LARGE SCALE GENOMIC DNA]</scope>
    <source>
        <strain evidence="2 3">TC 32-1</strain>
    </source>
</reference>
<dbReference type="GeneID" id="20671637"/>
<feature type="transmembrane region" description="Helical" evidence="1">
    <location>
        <begin position="157"/>
        <end position="179"/>
    </location>
</feature>
<evidence type="ECO:0000256" key="1">
    <source>
        <dbReference type="SAM" id="Phobius"/>
    </source>
</evidence>
<dbReference type="EMBL" id="KI925466">
    <property type="protein sequence ID" value="ETW75163.1"/>
    <property type="molecule type" value="Genomic_DNA"/>
</dbReference>
<keyword evidence="1" id="KW-0472">Membrane</keyword>
<feature type="transmembrane region" description="Helical" evidence="1">
    <location>
        <begin position="191"/>
        <end position="216"/>
    </location>
</feature>
<dbReference type="AlphaFoldDB" id="W4JNP5"/>
<feature type="transmembrane region" description="Helical" evidence="1">
    <location>
        <begin position="228"/>
        <end position="247"/>
    </location>
</feature>
<organism evidence="2 3">
    <name type="scientific">Heterobasidion irregulare (strain TC 32-1)</name>
    <dbReference type="NCBI Taxonomy" id="747525"/>
    <lineage>
        <taxon>Eukaryota</taxon>
        <taxon>Fungi</taxon>
        <taxon>Dikarya</taxon>
        <taxon>Basidiomycota</taxon>
        <taxon>Agaricomycotina</taxon>
        <taxon>Agaricomycetes</taxon>
        <taxon>Russulales</taxon>
        <taxon>Bondarzewiaceae</taxon>
        <taxon>Heterobasidion</taxon>
        <taxon>Heterobasidion annosum species complex</taxon>
    </lineage>
</organism>
<accession>W4JNP5</accession>
<dbReference type="OrthoDB" id="3346544at2759"/>
<dbReference type="InParanoid" id="W4JNP5"/>
<protein>
    <submittedName>
        <fullName evidence="2">Uncharacterized protein</fullName>
    </submittedName>
</protein>
<proteinExistence type="predicted"/>
<dbReference type="Proteomes" id="UP000030671">
    <property type="component" value="Unassembled WGS sequence"/>
</dbReference>
<dbReference type="KEGG" id="hir:HETIRDRAFT_331191"/>
<gene>
    <name evidence="2" type="ORF">HETIRDRAFT_331191</name>
</gene>
<sequence length="291" mass="31899">MTQHDISLGKATVISTALEAVLYGFSLMMFIETLWVLLRRARKDISVPMVSAAAMLFTFSTIHIGINIYYSIQGLVHNVYPIIDQNSSELPFILKLVIYWSQTITGDAIIIYRCYVVWQSFYVILLPITMLCGVGVTGAISVWAYATSSPATLGWMLAFYILTLSANLLYTSLLSFGIWRANRTIQKADVYSAFSLIPIIFVIIDAGAIYTIALLASLLCLVNDQNGVLITLDLAVPIISITFYMVIVRVGMPKTSGVMGADGTGTTAFTTVLEPGRDDGINRMADAQFIA</sequence>
<keyword evidence="1" id="KW-0812">Transmembrane</keyword>
<dbReference type="RefSeq" id="XP_009552608.1">
    <property type="nucleotide sequence ID" value="XM_009554313.1"/>
</dbReference>
<feature type="transmembrane region" description="Helical" evidence="1">
    <location>
        <begin position="50"/>
        <end position="72"/>
    </location>
</feature>
<keyword evidence="1" id="KW-1133">Transmembrane helix</keyword>
<dbReference type="eggNOG" id="ENOG502SJRZ">
    <property type="taxonomic scope" value="Eukaryota"/>
</dbReference>
<feature type="transmembrane region" description="Helical" evidence="1">
    <location>
        <begin position="92"/>
        <end position="115"/>
    </location>
</feature>
<keyword evidence="3" id="KW-1185">Reference proteome</keyword>